<dbReference type="EMBL" id="SDMP01000013">
    <property type="protein sequence ID" value="RYR20265.1"/>
    <property type="molecule type" value="Genomic_DNA"/>
</dbReference>
<keyword evidence="3" id="KW-1185">Reference proteome</keyword>
<evidence type="ECO:0000313" key="3">
    <source>
        <dbReference type="Proteomes" id="UP000289738"/>
    </source>
</evidence>
<dbReference type="PANTHER" id="PTHR31669:SF283">
    <property type="entry name" value="PROTEIN FAR1-RELATED SEQUENCE"/>
    <property type="match status" value="1"/>
</dbReference>
<accession>A0A445A1K2</accession>
<dbReference type="GO" id="GO:0005634">
    <property type="term" value="C:nucleus"/>
    <property type="evidence" value="ECO:0007669"/>
    <property type="project" value="UniProtKB-SubCell"/>
</dbReference>
<evidence type="ECO:0000256" key="1">
    <source>
        <dbReference type="RuleBase" id="RU367018"/>
    </source>
</evidence>
<dbReference type="GO" id="GO:0006355">
    <property type="term" value="P:regulation of DNA-templated transcription"/>
    <property type="evidence" value="ECO:0007669"/>
    <property type="project" value="UniProtKB-UniRule"/>
</dbReference>
<keyword evidence="1" id="KW-0539">Nucleus</keyword>
<evidence type="ECO:0000313" key="2">
    <source>
        <dbReference type="EMBL" id="RYR20265.1"/>
    </source>
</evidence>
<dbReference type="GO" id="GO:0008270">
    <property type="term" value="F:zinc ion binding"/>
    <property type="evidence" value="ECO:0007669"/>
    <property type="project" value="UniProtKB-UniRule"/>
</dbReference>
<proteinExistence type="inferred from homology"/>
<comment type="similarity">
    <text evidence="1">Belongs to the FHY3/FAR1 family.</text>
</comment>
<name>A0A445A1K2_ARAHY</name>
<protein>
    <recommendedName>
        <fullName evidence="1">Protein FAR1-RELATED SEQUENCE</fullName>
    </recommendedName>
</protein>
<gene>
    <name evidence="2" type="ORF">Ahy_B03g065363</name>
</gene>
<comment type="function">
    <text evidence="1">Putative transcription activator involved in regulating light control of development.</text>
</comment>
<dbReference type="Proteomes" id="UP000289738">
    <property type="component" value="Chromosome B03"/>
</dbReference>
<keyword evidence="1" id="KW-0862">Zinc</keyword>
<comment type="subcellular location">
    <subcellularLocation>
        <location evidence="1">Nucleus</location>
    </subcellularLocation>
</comment>
<keyword evidence="1" id="KW-0863">Zinc-finger</keyword>
<dbReference type="PANTHER" id="PTHR31669">
    <property type="entry name" value="PROTEIN FAR1-RELATED SEQUENCE 10-RELATED"/>
    <property type="match status" value="1"/>
</dbReference>
<sequence>MNDSTSNQLNESGLDYSSESNQVVESRCVVDEQFVLKVGMTFKTLEEARKFYKDYSKLNEREESNFFVELNLDANHSIKNVFWADARSRAVYEYFRDVVSFDTTYNTNRGGKALKGILTDQCPSMQRDIKTYAFNKNWNDFVTKYGVGGNKWLSGFMAYEVVEQVFNLTFNKFVVIYDTVSREVKCQFLLFESRWILCCHSLSALSFERVDKVAPKYILECWSKNVKRRHTHIKSSQDELLLESRSKRFDDLVFRSHNICEFASKSEELTRILHWDFDNVMDEMQKYQAKNKSKCSLSH</sequence>
<organism evidence="2 3">
    <name type="scientific">Arachis hypogaea</name>
    <name type="common">Peanut</name>
    <dbReference type="NCBI Taxonomy" id="3818"/>
    <lineage>
        <taxon>Eukaryota</taxon>
        <taxon>Viridiplantae</taxon>
        <taxon>Streptophyta</taxon>
        <taxon>Embryophyta</taxon>
        <taxon>Tracheophyta</taxon>
        <taxon>Spermatophyta</taxon>
        <taxon>Magnoliopsida</taxon>
        <taxon>eudicotyledons</taxon>
        <taxon>Gunneridae</taxon>
        <taxon>Pentapetalae</taxon>
        <taxon>rosids</taxon>
        <taxon>fabids</taxon>
        <taxon>Fabales</taxon>
        <taxon>Fabaceae</taxon>
        <taxon>Papilionoideae</taxon>
        <taxon>50 kb inversion clade</taxon>
        <taxon>dalbergioids sensu lato</taxon>
        <taxon>Dalbergieae</taxon>
        <taxon>Pterocarpus clade</taxon>
        <taxon>Arachis</taxon>
    </lineage>
</organism>
<dbReference type="AlphaFoldDB" id="A0A445A1K2"/>
<comment type="caution">
    <text evidence="2">The sequence shown here is derived from an EMBL/GenBank/DDBJ whole genome shotgun (WGS) entry which is preliminary data.</text>
</comment>
<reference evidence="2 3" key="1">
    <citation type="submission" date="2019-01" db="EMBL/GenBank/DDBJ databases">
        <title>Sequencing of cultivated peanut Arachis hypogaea provides insights into genome evolution and oil improvement.</title>
        <authorList>
            <person name="Chen X."/>
        </authorList>
    </citation>
    <scope>NUCLEOTIDE SEQUENCE [LARGE SCALE GENOMIC DNA]</scope>
    <source>
        <strain evidence="3">cv. Fuhuasheng</strain>
        <tissue evidence="2">Leaves</tissue>
    </source>
</reference>
<dbReference type="InterPro" id="IPR031052">
    <property type="entry name" value="FHY3/FAR1"/>
</dbReference>
<keyword evidence="1" id="KW-0479">Metal-binding</keyword>